<accession>A0A5C3LZ41</accession>
<dbReference type="AlphaFoldDB" id="A0A5C3LZ41"/>
<dbReference type="EMBL" id="ML213637">
    <property type="protein sequence ID" value="TFK34051.1"/>
    <property type="molecule type" value="Genomic_DNA"/>
</dbReference>
<sequence>MANHGKVDLHKFCNSFFSGLNTRINTARRRSNVYSKLKCMSFLNAPNLRHVFTCYWMSRLYSQRMPNDNARGSMTALLLSVVGTLLGEYYVDLCLCSHVSECVWTMIPSDLSLQYAVPIPGLSELSIFACRYDGPCLSMVMFPQSYRA</sequence>
<keyword evidence="2" id="KW-1185">Reference proteome</keyword>
<proteinExistence type="predicted"/>
<evidence type="ECO:0000313" key="2">
    <source>
        <dbReference type="Proteomes" id="UP000308652"/>
    </source>
</evidence>
<reference evidence="1 2" key="1">
    <citation type="journal article" date="2019" name="Nat. Ecol. Evol.">
        <title>Megaphylogeny resolves global patterns of mushroom evolution.</title>
        <authorList>
            <person name="Varga T."/>
            <person name="Krizsan K."/>
            <person name="Foldi C."/>
            <person name="Dima B."/>
            <person name="Sanchez-Garcia M."/>
            <person name="Sanchez-Ramirez S."/>
            <person name="Szollosi G.J."/>
            <person name="Szarkandi J.G."/>
            <person name="Papp V."/>
            <person name="Albert L."/>
            <person name="Andreopoulos W."/>
            <person name="Angelini C."/>
            <person name="Antonin V."/>
            <person name="Barry K.W."/>
            <person name="Bougher N.L."/>
            <person name="Buchanan P."/>
            <person name="Buyck B."/>
            <person name="Bense V."/>
            <person name="Catcheside P."/>
            <person name="Chovatia M."/>
            <person name="Cooper J."/>
            <person name="Damon W."/>
            <person name="Desjardin D."/>
            <person name="Finy P."/>
            <person name="Geml J."/>
            <person name="Haridas S."/>
            <person name="Hughes K."/>
            <person name="Justo A."/>
            <person name="Karasinski D."/>
            <person name="Kautmanova I."/>
            <person name="Kiss B."/>
            <person name="Kocsube S."/>
            <person name="Kotiranta H."/>
            <person name="LaButti K.M."/>
            <person name="Lechner B.E."/>
            <person name="Liimatainen K."/>
            <person name="Lipzen A."/>
            <person name="Lukacs Z."/>
            <person name="Mihaltcheva S."/>
            <person name="Morgado L.N."/>
            <person name="Niskanen T."/>
            <person name="Noordeloos M.E."/>
            <person name="Ohm R.A."/>
            <person name="Ortiz-Santana B."/>
            <person name="Ovrebo C."/>
            <person name="Racz N."/>
            <person name="Riley R."/>
            <person name="Savchenko A."/>
            <person name="Shiryaev A."/>
            <person name="Soop K."/>
            <person name="Spirin V."/>
            <person name="Szebenyi C."/>
            <person name="Tomsovsky M."/>
            <person name="Tulloss R.E."/>
            <person name="Uehling J."/>
            <person name="Grigoriev I.V."/>
            <person name="Vagvolgyi C."/>
            <person name="Papp T."/>
            <person name="Martin F.M."/>
            <person name="Miettinen O."/>
            <person name="Hibbett D.S."/>
            <person name="Nagy L.G."/>
        </authorList>
    </citation>
    <scope>NUCLEOTIDE SEQUENCE [LARGE SCALE GENOMIC DNA]</scope>
    <source>
        <strain evidence="1 2">CBS 166.37</strain>
    </source>
</reference>
<evidence type="ECO:0000313" key="1">
    <source>
        <dbReference type="EMBL" id="TFK34051.1"/>
    </source>
</evidence>
<protein>
    <submittedName>
        <fullName evidence="1">Uncharacterized protein</fullName>
    </submittedName>
</protein>
<organism evidence="1 2">
    <name type="scientific">Crucibulum laeve</name>
    <dbReference type="NCBI Taxonomy" id="68775"/>
    <lineage>
        <taxon>Eukaryota</taxon>
        <taxon>Fungi</taxon>
        <taxon>Dikarya</taxon>
        <taxon>Basidiomycota</taxon>
        <taxon>Agaricomycotina</taxon>
        <taxon>Agaricomycetes</taxon>
        <taxon>Agaricomycetidae</taxon>
        <taxon>Agaricales</taxon>
        <taxon>Agaricineae</taxon>
        <taxon>Nidulariaceae</taxon>
        <taxon>Crucibulum</taxon>
    </lineage>
</organism>
<name>A0A5C3LZ41_9AGAR</name>
<dbReference type="Proteomes" id="UP000308652">
    <property type="component" value="Unassembled WGS sequence"/>
</dbReference>
<gene>
    <name evidence="1" type="ORF">BDQ12DRAFT_690310</name>
</gene>